<evidence type="ECO:0000256" key="5">
    <source>
        <dbReference type="ARBA" id="ARBA00011738"/>
    </source>
</evidence>
<sequence>MSFDPNSLLRKHLVNLKSYSSARDEYTGKEGVFLDANENPYGSAGVKEAYNRYPDPYQQEVKQAIAKIKNIDTESIFLGNGSDEPIDLLIRAFCEPGKDKVITVPPTYGMYEVSAGVNDVGVVKVPLNENFQLDVKGVISAAGSDTKILFLCSPNNPTGNLIRKEDLFTLLHQFPNLVVIDEAYIDFAPDAGFLPHLHRFPNLIVLQTLSKAWGLAGVRLGMAFASPEIVTILNRIKPPYNIAAPTQGIVREALGNVLAKEKMVADILEQKNWLEDQLEALPIVQHIYPSDANFMLVRVPKPKEIYQFLIDQKVIVRDRSNVMHCHGCLRITVGTRAENEALLKAMALVKEDSFAN</sequence>
<dbReference type="Gene3D" id="3.40.640.10">
    <property type="entry name" value="Type I PLP-dependent aspartate aminotransferase-like (Major domain)"/>
    <property type="match status" value="1"/>
</dbReference>
<dbReference type="Pfam" id="PF00155">
    <property type="entry name" value="Aminotran_1_2"/>
    <property type="match status" value="1"/>
</dbReference>
<dbReference type="Proteomes" id="UP001302349">
    <property type="component" value="Chromosome"/>
</dbReference>
<evidence type="ECO:0000256" key="10">
    <source>
        <dbReference type="ARBA" id="ARBA00023102"/>
    </source>
</evidence>
<keyword evidence="8 12" id="KW-0808">Transferase</keyword>
<evidence type="ECO:0000256" key="9">
    <source>
        <dbReference type="ARBA" id="ARBA00022898"/>
    </source>
</evidence>
<evidence type="ECO:0000256" key="1">
    <source>
        <dbReference type="ARBA" id="ARBA00001933"/>
    </source>
</evidence>
<comment type="pathway">
    <text evidence="3">Lipid metabolism.</text>
</comment>
<comment type="cofactor">
    <cofactor evidence="1 12">
        <name>pyridoxal 5'-phosphate</name>
        <dbReference type="ChEBI" id="CHEBI:597326"/>
    </cofactor>
</comment>
<comment type="pathway">
    <text evidence="2 12">Amino-acid biosynthesis; L-histidine biosynthesis; L-histidine from 5-phospho-alpha-D-ribose 1-diphosphate: step 7/9.</text>
</comment>
<dbReference type="GO" id="GO:0004400">
    <property type="term" value="F:histidinol-phosphate transaminase activity"/>
    <property type="evidence" value="ECO:0007669"/>
    <property type="project" value="UniProtKB-EC"/>
</dbReference>
<evidence type="ECO:0000313" key="15">
    <source>
        <dbReference type="Proteomes" id="UP001302349"/>
    </source>
</evidence>
<dbReference type="PANTHER" id="PTHR42885:SF2">
    <property type="entry name" value="HISTIDINOL-PHOSPHATE AMINOTRANSFERASE"/>
    <property type="match status" value="1"/>
</dbReference>
<dbReference type="CDD" id="cd00609">
    <property type="entry name" value="AAT_like"/>
    <property type="match status" value="1"/>
</dbReference>
<dbReference type="Gene3D" id="3.90.1150.10">
    <property type="entry name" value="Aspartate Aminotransferase, domain 1"/>
    <property type="match status" value="1"/>
</dbReference>
<dbReference type="PROSITE" id="PS00599">
    <property type="entry name" value="AA_TRANSFER_CLASS_2"/>
    <property type="match status" value="1"/>
</dbReference>
<dbReference type="InterPro" id="IPR015422">
    <property type="entry name" value="PyrdxlP-dep_Trfase_small"/>
</dbReference>
<evidence type="ECO:0000313" key="14">
    <source>
        <dbReference type="EMBL" id="WOK07911.1"/>
    </source>
</evidence>
<dbReference type="InterPro" id="IPR005861">
    <property type="entry name" value="HisP_aminotrans"/>
</dbReference>
<dbReference type="InterPro" id="IPR001917">
    <property type="entry name" value="Aminotrans_II_pyridoxalP_BS"/>
</dbReference>
<proteinExistence type="inferred from homology"/>
<accession>A0ABZ0IW52</accession>
<keyword evidence="6 12" id="KW-0032">Aminotransferase</keyword>
<dbReference type="NCBIfam" id="TIGR01141">
    <property type="entry name" value="hisC"/>
    <property type="match status" value="1"/>
</dbReference>
<dbReference type="InterPro" id="IPR015421">
    <property type="entry name" value="PyrdxlP-dep_Trfase_major"/>
</dbReference>
<evidence type="ECO:0000256" key="6">
    <source>
        <dbReference type="ARBA" id="ARBA00022576"/>
    </source>
</evidence>
<evidence type="ECO:0000256" key="11">
    <source>
        <dbReference type="ARBA" id="ARBA00047481"/>
    </source>
</evidence>
<feature type="modified residue" description="N6-(pyridoxal phosphate)lysine" evidence="12">
    <location>
        <position position="211"/>
    </location>
</feature>
<keyword evidence="10 12" id="KW-0368">Histidine biosynthesis</keyword>
<evidence type="ECO:0000256" key="12">
    <source>
        <dbReference type="HAMAP-Rule" id="MF_01023"/>
    </source>
</evidence>
<keyword evidence="15" id="KW-1185">Reference proteome</keyword>
<feature type="domain" description="Aminotransferase class I/classII large" evidence="13">
    <location>
        <begin position="41"/>
        <end position="345"/>
    </location>
</feature>
<protein>
    <recommendedName>
        <fullName evidence="12">Histidinol-phosphate aminotransferase</fullName>
        <ecNumber evidence="12">2.6.1.9</ecNumber>
    </recommendedName>
    <alternativeName>
        <fullName evidence="12">Imidazole acetol-phosphate transaminase</fullName>
    </alternativeName>
</protein>
<organism evidence="14 15">
    <name type="scientific">Imperialibacter roseus</name>
    <dbReference type="NCBI Taxonomy" id="1324217"/>
    <lineage>
        <taxon>Bacteria</taxon>
        <taxon>Pseudomonadati</taxon>
        <taxon>Bacteroidota</taxon>
        <taxon>Cytophagia</taxon>
        <taxon>Cytophagales</taxon>
        <taxon>Flammeovirgaceae</taxon>
        <taxon>Imperialibacter</taxon>
    </lineage>
</organism>
<keyword evidence="7 12" id="KW-0028">Amino-acid biosynthesis</keyword>
<comment type="similarity">
    <text evidence="4 12">Belongs to the class-II pyridoxal-phosphate-dependent aminotransferase family. Histidinol-phosphate aminotransferase subfamily.</text>
</comment>
<dbReference type="RefSeq" id="WP_317490559.1">
    <property type="nucleotide sequence ID" value="NZ_CP136051.1"/>
</dbReference>
<evidence type="ECO:0000259" key="13">
    <source>
        <dbReference type="Pfam" id="PF00155"/>
    </source>
</evidence>
<evidence type="ECO:0000256" key="3">
    <source>
        <dbReference type="ARBA" id="ARBA00005189"/>
    </source>
</evidence>
<comment type="catalytic activity">
    <reaction evidence="11 12">
        <text>L-histidinol phosphate + 2-oxoglutarate = 3-(imidazol-4-yl)-2-oxopropyl phosphate + L-glutamate</text>
        <dbReference type="Rhea" id="RHEA:23744"/>
        <dbReference type="ChEBI" id="CHEBI:16810"/>
        <dbReference type="ChEBI" id="CHEBI:29985"/>
        <dbReference type="ChEBI" id="CHEBI:57766"/>
        <dbReference type="ChEBI" id="CHEBI:57980"/>
        <dbReference type="EC" id="2.6.1.9"/>
    </reaction>
</comment>
<dbReference type="EC" id="2.6.1.9" evidence="12"/>
<evidence type="ECO:0000256" key="4">
    <source>
        <dbReference type="ARBA" id="ARBA00007970"/>
    </source>
</evidence>
<dbReference type="PANTHER" id="PTHR42885">
    <property type="entry name" value="HISTIDINOL-PHOSPHATE AMINOTRANSFERASE-RELATED"/>
    <property type="match status" value="1"/>
</dbReference>
<dbReference type="EMBL" id="CP136051">
    <property type="protein sequence ID" value="WOK07911.1"/>
    <property type="molecule type" value="Genomic_DNA"/>
</dbReference>
<dbReference type="HAMAP" id="MF_01023">
    <property type="entry name" value="HisC_aminotrans_2"/>
    <property type="match status" value="1"/>
</dbReference>
<evidence type="ECO:0000256" key="2">
    <source>
        <dbReference type="ARBA" id="ARBA00005011"/>
    </source>
</evidence>
<reference evidence="14 15" key="1">
    <citation type="journal article" date="2023" name="Microbiol. Resour. Announc.">
        <title>Complete Genome Sequence of Imperialibacter roseus strain P4T.</title>
        <authorList>
            <person name="Tizabi D.R."/>
            <person name="Bachvaroff T."/>
            <person name="Hill R.T."/>
        </authorList>
    </citation>
    <scope>NUCLEOTIDE SEQUENCE [LARGE SCALE GENOMIC DNA]</scope>
    <source>
        <strain evidence="14 15">P4T</strain>
    </source>
</reference>
<dbReference type="SUPFAM" id="SSF53383">
    <property type="entry name" value="PLP-dependent transferases"/>
    <property type="match status" value="1"/>
</dbReference>
<keyword evidence="9 12" id="KW-0663">Pyridoxal phosphate</keyword>
<dbReference type="InterPro" id="IPR015424">
    <property type="entry name" value="PyrdxlP-dep_Trfase"/>
</dbReference>
<dbReference type="InterPro" id="IPR004839">
    <property type="entry name" value="Aminotransferase_I/II_large"/>
</dbReference>
<evidence type="ECO:0000256" key="7">
    <source>
        <dbReference type="ARBA" id="ARBA00022605"/>
    </source>
</evidence>
<evidence type="ECO:0000256" key="8">
    <source>
        <dbReference type="ARBA" id="ARBA00022679"/>
    </source>
</evidence>
<comment type="subunit">
    <text evidence="5 12">Homodimer.</text>
</comment>
<gene>
    <name evidence="12 14" type="primary">hisC</name>
    <name evidence="14" type="ORF">RT717_04620</name>
</gene>
<name>A0ABZ0IW52_9BACT</name>